<keyword evidence="2" id="KW-1185">Reference proteome</keyword>
<proteinExistence type="predicted"/>
<sequence length="165" mass="18907">MSAGKGDKHVSLRSAIAHILRLLHSRLTHRSTQHLLRHAKKMRQLSHQEIIVAAFLELFEKFRAGPNNESSFLFYPIILNVIRNQQDWRLPLRSFSQQLLPDEKIPVRVLGLARISIAWRNLLSNSFLEFRNKGVAVFVGERVTCFPVQDSREGGEDGVIAHDFS</sequence>
<dbReference type="HOGENOM" id="CLU_1609808_0_0_11"/>
<protein>
    <submittedName>
        <fullName evidence="1">Uncharacterized protein</fullName>
    </submittedName>
</protein>
<gene>
    <name evidence="1" type="ORF">TU94_09765</name>
</gene>
<dbReference type="Proteomes" id="UP000032234">
    <property type="component" value="Chromosome"/>
</dbReference>
<reference evidence="1 2" key="1">
    <citation type="submission" date="2015-02" db="EMBL/GenBank/DDBJ databases">
        <title>Genome sequence of thermotolerant Streptomyces cyaneogriseus subsp. Noncyanogenus NMWT1, the producer of nematocidal antibiotics nemadectin.</title>
        <authorList>
            <person name="Wang H."/>
            <person name="Li C."/>
            <person name="Xiang W."/>
            <person name="Wang X."/>
        </authorList>
    </citation>
    <scope>NUCLEOTIDE SEQUENCE [LARGE SCALE GENOMIC DNA]</scope>
    <source>
        <strain evidence="1 2">NMWT 1</strain>
    </source>
</reference>
<dbReference type="KEGG" id="scw:TU94_09765"/>
<dbReference type="EMBL" id="CP010849">
    <property type="protein sequence ID" value="AJP01758.1"/>
    <property type="molecule type" value="Genomic_DNA"/>
</dbReference>
<accession>A0A0C5FVN0</accession>
<organism evidence="1 2">
    <name type="scientific">Streptomyces cyaneogriseus subsp. noncyanogenus</name>
    <dbReference type="NCBI Taxonomy" id="477245"/>
    <lineage>
        <taxon>Bacteria</taxon>
        <taxon>Bacillati</taxon>
        <taxon>Actinomycetota</taxon>
        <taxon>Actinomycetes</taxon>
        <taxon>Kitasatosporales</taxon>
        <taxon>Streptomycetaceae</taxon>
        <taxon>Streptomyces</taxon>
    </lineage>
</organism>
<dbReference type="AlphaFoldDB" id="A0A0C5FVN0"/>
<name>A0A0C5FVN0_9ACTN</name>
<evidence type="ECO:0000313" key="2">
    <source>
        <dbReference type="Proteomes" id="UP000032234"/>
    </source>
</evidence>
<evidence type="ECO:0000313" key="1">
    <source>
        <dbReference type="EMBL" id="AJP01758.1"/>
    </source>
</evidence>